<dbReference type="GO" id="GO:0005739">
    <property type="term" value="C:mitochondrion"/>
    <property type="evidence" value="ECO:0007669"/>
    <property type="project" value="GOC"/>
</dbReference>
<dbReference type="KEGG" id="tad:TRIADDRAFT_53995"/>
<evidence type="ECO:0000259" key="1">
    <source>
        <dbReference type="Pfam" id="PF01712"/>
    </source>
</evidence>
<dbReference type="GO" id="GO:0005737">
    <property type="term" value="C:cytoplasm"/>
    <property type="evidence" value="ECO:0000318"/>
    <property type="project" value="GO_Central"/>
</dbReference>
<dbReference type="RefSeq" id="XP_002110220.1">
    <property type="nucleotide sequence ID" value="XM_002110184.1"/>
</dbReference>
<dbReference type="PANTHER" id="PTHR10513">
    <property type="entry name" value="DEOXYNUCLEOSIDE KINASE"/>
    <property type="match status" value="1"/>
</dbReference>
<dbReference type="GeneID" id="6751971"/>
<sequence>MTNYLTRLLKKMQPVRSICSHSANITQLTHTHTNTAKIISVEGNIGAGKTTLANNIGEILGYKVFYEPVNQNPYLAKFYESPKDYAFKLQLWIYRQRFLIYCNALQHYLSTGQGVILDRSVYSDRVFAKTGNNDGFISSTEYDQYELLRQQLLNRVIPPHLLVYLHVSPTDCLERVRKRGRIYEKSISTSYLQKLEDEFDNFVEEMRFFAHIFFYYCNNLVFKFKQCSCRRSGVSVYWYDWSKYGNIEKIIADINRQDSTVENSKNINEVKKFICNREEILSILHPYEIANLNDEIDQKAELDYWLREQIQ</sequence>
<dbReference type="OrthoDB" id="17400at2759"/>
<accession>B3RQT8</accession>
<dbReference type="InterPro" id="IPR027417">
    <property type="entry name" value="P-loop_NTPase"/>
</dbReference>
<dbReference type="GO" id="GO:0006120">
    <property type="term" value="P:mitochondrial electron transport, NADH to ubiquinone"/>
    <property type="evidence" value="ECO:0000318"/>
    <property type="project" value="GO_Central"/>
</dbReference>
<dbReference type="InterPro" id="IPR031314">
    <property type="entry name" value="DNK_dom"/>
</dbReference>
<dbReference type="GO" id="GO:0045271">
    <property type="term" value="C:respiratory chain complex I"/>
    <property type="evidence" value="ECO:0000318"/>
    <property type="project" value="GO_Central"/>
</dbReference>
<dbReference type="AlphaFoldDB" id="B3RQT8"/>
<dbReference type="CDD" id="cd01673">
    <property type="entry name" value="dNK"/>
    <property type="match status" value="1"/>
</dbReference>
<dbReference type="CTD" id="6751971"/>
<dbReference type="Proteomes" id="UP000009022">
    <property type="component" value="Unassembled WGS sequence"/>
</dbReference>
<dbReference type="PANTHER" id="PTHR10513:SF15">
    <property type="entry name" value="NADH DEHYDROGENASE [UBIQUINONE] 1 ALPHA SUBCOMPLEX SUBUNIT 10, MITOCHONDRIAL"/>
    <property type="match status" value="1"/>
</dbReference>
<organism evidence="2 3">
    <name type="scientific">Trichoplax adhaerens</name>
    <name type="common">Trichoplax reptans</name>
    <dbReference type="NCBI Taxonomy" id="10228"/>
    <lineage>
        <taxon>Eukaryota</taxon>
        <taxon>Metazoa</taxon>
        <taxon>Placozoa</taxon>
        <taxon>Uniplacotomia</taxon>
        <taxon>Trichoplacea</taxon>
        <taxon>Trichoplacidae</taxon>
        <taxon>Trichoplax</taxon>
    </lineage>
</organism>
<protein>
    <recommendedName>
        <fullName evidence="1">Deoxynucleoside kinase domain-containing protein</fullName>
    </recommendedName>
</protein>
<gene>
    <name evidence="2" type="ORF">TRIADDRAFT_53995</name>
</gene>
<dbReference type="EMBL" id="DS985243">
    <property type="protein sequence ID" value="EDV26224.1"/>
    <property type="molecule type" value="Genomic_DNA"/>
</dbReference>
<keyword evidence="3" id="KW-1185">Reference proteome</keyword>
<evidence type="ECO:0000313" key="2">
    <source>
        <dbReference type="EMBL" id="EDV26224.1"/>
    </source>
</evidence>
<dbReference type="PhylomeDB" id="B3RQT8"/>
<name>B3RQT8_TRIAD</name>
<dbReference type="FunFam" id="3.40.50.300:FF:002610">
    <property type="entry name" value="Deoxyguanosine kinase/deoxyadenosine kinase subunit, putative"/>
    <property type="match status" value="1"/>
</dbReference>
<dbReference type="InterPro" id="IPR050566">
    <property type="entry name" value="Deoxyribonucleoside_kinase"/>
</dbReference>
<evidence type="ECO:0000313" key="3">
    <source>
        <dbReference type="Proteomes" id="UP000009022"/>
    </source>
</evidence>
<reference evidence="2 3" key="1">
    <citation type="journal article" date="2008" name="Nature">
        <title>The Trichoplax genome and the nature of placozoans.</title>
        <authorList>
            <person name="Srivastava M."/>
            <person name="Begovic E."/>
            <person name="Chapman J."/>
            <person name="Putnam N.H."/>
            <person name="Hellsten U."/>
            <person name="Kawashima T."/>
            <person name="Kuo A."/>
            <person name="Mitros T."/>
            <person name="Salamov A."/>
            <person name="Carpenter M.L."/>
            <person name="Signorovitch A.Y."/>
            <person name="Moreno M.A."/>
            <person name="Kamm K."/>
            <person name="Grimwood J."/>
            <person name="Schmutz J."/>
            <person name="Shapiro H."/>
            <person name="Grigoriev I.V."/>
            <person name="Buss L.W."/>
            <person name="Schierwater B."/>
            <person name="Dellaporta S.L."/>
            <person name="Rokhsar D.S."/>
        </authorList>
    </citation>
    <scope>NUCLEOTIDE SEQUENCE [LARGE SCALE GENOMIC DNA]</scope>
    <source>
        <strain evidence="2 3">Grell-BS-1999</strain>
    </source>
</reference>
<dbReference type="HOGENOM" id="CLU_050591_0_0_1"/>
<dbReference type="Pfam" id="PF01712">
    <property type="entry name" value="dNK"/>
    <property type="match status" value="1"/>
</dbReference>
<dbReference type="FunCoup" id="B3RQT8">
    <property type="interactions" value="1555"/>
</dbReference>
<dbReference type="InParanoid" id="B3RQT8"/>
<proteinExistence type="predicted"/>
<feature type="domain" description="Deoxynucleoside kinase" evidence="1">
    <location>
        <begin position="39"/>
        <end position="222"/>
    </location>
</feature>
<dbReference type="Gene3D" id="3.40.50.300">
    <property type="entry name" value="P-loop containing nucleotide triphosphate hydrolases"/>
    <property type="match status" value="1"/>
</dbReference>
<dbReference type="STRING" id="10228.B3RQT8"/>
<dbReference type="eggNOG" id="KOG3877">
    <property type="taxonomic scope" value="Eukaryota"/>
</dbReference>
<dbReference type="SUPFAM" id="SSF52540">
    <property type="entry name" value="P-loop containing nucleoside triphosphate hydrolases"/>
    <property type="match status" value="1"/>
</dbReference>